<dbReference type="RefSeq" id="WP_171326802.1">
    <property type="nucleotide sequence ID" value="NZ_JABFBC010000003.1"/>
</dbReference>
<dbReference type="EMBL" id="JABFBC010000003">
    <property type="protein sequence ID" value="NNU81948.1"/>
    <property type="molecule type" value="Genomic_DNA"/>
</dbReference>
<evidence type="ECO:0000256" key="1">
    <source>
        <dbReference type="SAM" id="SignalP"/>
    </source>
</evidence>
<sequence length="222" mass="23775">MRALALALSLLAAPASAECRVALSLALDVSSSVDAGEYRLQLEGLAGALEDGAVRAAIFQVPGATIALQVYEWSGRAQQALIADWAEIRTPADLDRLAASLRGHGRSFSGGSTGLGPALEFGRRQLGRAPDCTRDKIDVSGDGRGNDGIPPQQLYSRTDFGDITVNGLAIESDDAELGRYYRFFVMRGSGAFVEVARDFDDYAQAIRRKLIRELGEPMLGLK</sequence>
<feature type="signal peptide" evidence="1">
    <location>
        <begin position="1"/>
        <end position="17"/>
    </location>
</feature>
<name>A0A849L624_9RHOB</name>
<accession>A0A849L624</accession>
<keyword evidence="3" id="KW-1185">Reference proteome</keyword>
<dbReference type="InterPro" id="IPR036465">
    <property type="entry name" value="vWFA_dom_sf"/>
</dbReference>
<organism evidence="2 3">
    <name type="scientific">Halovulum dunhuangense</name>
    <dbReference type="NCBI Taxonomy" id="1505036"/>
    <lineage>
        <taxon>Bacteria</taxon>
        <taxon>Pseudomonadati</taxon>
        <taxon>Pseudomonadota</taxon>
        <taxon>Alphaproteobacteria</taxon>
        <taxon>Rhodobacterales</taxon>
        <taxon>Paracoccaceae</taxon>
        <taxon>Halovulum</taxon>
    </lineage>
</organism>
<evidence type="ECO:0000313" key="3">
    <source>
        <dbReference type="Proteomes" id="UP000572377"/>
    </source>
</evidence>
<comment type="caution">
    <text evidence="2">The sequence shown here is derived from an EMBL/GenBank/DDBJ whole genome shotgun (WGS) entry which is preliminary data.</text>
</comment>
<dbReference type="SUPFAM" id="SSF53300">
    <property type="entry name" value="vWA-like"/>
    <property type="match status" value="1"/>
</dbReference>
<keyword evidence="1" id="KW-0732">Signal</keyword>
<proteinExistence type="predicted"/>
<dbReference type="InterPro" id="IPR010607">
    <property type="entry name" value="DUF1194"/>
</dbReference>
<protein>
    <submittedName>
        <fullName evidence="2">DUF1194 domain-containing protein</fullName>
    </submittedName>
</protein>
<dbReference type="Pfam" id="PF06707">
    <property type="entry name" value="DUF1194"/>
    <property type="match status" value="1"/>
</dbReference>
<evidence type="ECO:0000313" key="2">
    <source>
        <dbReference type="EMBL" id="NNU81948.1"/>
    </source>
</evidence>
<gene>
    <name evidence="2" type="ORF">HMH01_16040</name>
</gene>
<dbReference type="AlphaFoldDB" id="A0A849L624"/>
<dbReference type="Proteomes" id="UP000572377">
    <property type="component" value="Unassembled WGS sequence"/>
</dbReference>
<dbReference type="Gene3D" id="3.40.50.410">
    <property type="entry name" value="von Willebrand factor, type A domain"/>
    <property type="match status" value="1"/>
</dbReference>
<feature type="chain" id="PRO_5032399627" evidence="1">
    <location>
        <begin position="18"/>
        <end position="222"/>
    </location>
</feature>
<reference evidence="2 3" key="1">
    <citation type="submission" date="2020-05" db="EMBL/GenBank/DDBJ databases">
        <title>Gimesia benthica sp. nov., a novel planctomycete isolated from a deep-sea water sample of the Northwest Indian Ocean.</title>
        <authorList>
            <person name="Wang J."/>
            <person name="Ruan C."/>
            <person name="Song L."/>
            <person name="Zhu Y."/>
            <person name="Li A."/>
            <person name="Zheng X."/>
            <person name="Wang L."/>
            <person name="Lu Z."/>
            <person name="Huang Y."/>
            <person name="Du W."/>
            <person name="Zhou Y."/>
            <person name="Huang L."/>
            <person name="Dai X."/>
        </authorList>
    </citation>
    <scope>NUCLEOTIDE SEQUENCE [LARGE SCALE GENOMIC DNA]</scope>
    <source>
        <strain evidence="2 3">YYQ-30</strain>
    </source>
</reference>